<organism evidence="1 2">
    <name type="scientific">Nocardioides immobilis</name>
    <dbReference type="NCBI Taxonomy" id="2049295"/>
    <lineage>
        <taxon>Bacteria</taxon>
        <taxon>Bacillati</taxon>
        <taxon>Actinomycetota</taxon>
        <taxon>Actinomycetes</taxon>
        <taxon>Propionibacteriales</taxon>
        <taxon>Nocardioidaceae</taxon>
        <taxon>Nocardioides</taxon>
    </lineage>
</organism>
<name>A0A417XSU0_9ACTN</name>
<accession>A0A417XSU0</accession>
<keyword evidence="2" id="KW-1185">Reference proteome</keyword>
<dbReference type="Proteomes" id="UP000283644">
    <property type="component" value="Unassembled WGS sequence"/>
</dbReference>
<protein>
    <submittedName>
        <fullName evidence="1">Uncharacterized protein</fullName>
    </submittedName>
</protein>
<dbReference type="EMBL" id="QXGH01000051">
    <property type="protein sequence ID" value="RHW23297.1"/>
    <property type="molecule type" value="Genomic_DNA"/>
</dbReference>
<comment type="caution">
    <text evidence="1">The sequence shown here is derived from an EMBL/GenBank/DDBJ whole genome shotgun (WGS) entry which is preliminary data.</text>
</comment>
<proteinExistence type="predicted"/>
<sequence length="96" mass="10801">MTTLVEERPLRESLALGRQRHRHGVAEWTALAGTLDGEFLNIFGIMLKAFEYWLQYAERVLDAGSTDFRGQQTSDVVATVLTVQTLVANRYKGMPS</sequence>
<dbReference type="AlphaFoldDB" id="A0A417XSU0"/>
<evidence type="ECO:0000313" key="1">
    <source>
        <dbReference type="EMBL" id="RHW23297.1"/>
    </source>
</evidence>
<evidence type="ECO:0000313" key="2">
    <source>
        <dbReference type="Proteomes" id="UP000283644"/>
    </source>
</evidence>
<gene>
    <name evidence="1" type="ORF">D0Z08_30630</name>
</gene>
<reference evidence="1 2" key="1">
    <citation type="submission" date="2018-09" db="EMBL/GenBank/DDBJ databases">
        <title>Genome sequencing of Nocardioides immobilis CCTCC AB 2017083 for comparison to Nocardioides silvaticus.</title>
        <authorList>
            <person name="Li C."/>
            <person name="Wang G."/>
        </authorList>
    </citation>
    <scope>NUCLEOTIDE SEQUENCE [LARGE SCALE GENOMIC DNA]</scope>
    <source>
        <strain evidence="1 2">CCTCC AB 2017083</strain>
    </source>
</reference>